<evidence type="ECO:0000313" key="2">
    <source>
        <dbReference type="Proteomes" id="UP000001511"/>
    </source>
</evidence>
<accession>D7E4H0</accession>
<protein>
    <submittedName>
        <fullName evidence="1">Uncharacterized protein</fullName>
    </submittedName>
</protein>
<evidence type="ECO:0000313" key="1">
    <source>
        <dbReference type="EMBL" id="ADI63728.1"/>
    </source>
</evidence>
<reference evidence="1 2" key="1">
    <citation type="journal article" date="2010" name="PLoS ONE">
        <title>Genome erosion in a nitrogen-fixing vertically transmitted endosymbiotic multicellular cyanobacterium.</title>
        <authorList>
            <person name="Ran L."/>
            <person name="Larsson J."/>
            <person name="Vigil-Stenman T."/>
            <person name="Nylander J.A."/>
            <person name="Ininbergs K."/>
            <person name="Zheng W.W."/>
            <person name="Lapidus A."/>
            <person name="Lowry S."/>
            <person name="Haselkorn R."/>
            <person name="Bergman B."/>
        </authorList>
    </citation>
    <scope>NUCLEOTIDE SEQUENCE [LARGE SCALE GENOMIC DNA]</scope>
    <source>
        <strain evidence="1 2">0708</strain>
    </source>
</reference>
<dbReference type="EMBL" id="CP002059">
    <property type="protein sequence ID" value="ADI63728.1"/>
    <property type="molecule type" value="Genomic_DNA"/>
</dbReference>
<name>D7E4H0_NOSA0</name>
<dbReference type="eggNOG" id="ENOG50318WT">
    <property type="taxonomic scope" value="Bacteria"/>
</dbReference>
<dbReference type="RefSeq" id="WP_013190746.1">
    <property type="nucleotide sequence ID" value="NC_014248.1"/>
</dbReference>
<keyword evidence="2" id="KW-1185">Reference proteome</keyword>
<proteinExistence type="predicted"/>
<dbReference type="OrthoDB" id="495130at2"/>
<dbReference type="Proteomes" id="UP000001511">
    <property type="component" value="Chromosome"/>
</dbReference>
<gene>
    <name evidence="1" type="ordered locus">Aazo_1535</name>
</gene>
<dbReference type="HOGENOM" id="CLU_2881379_0_0_3"/>
<sequence>MIVFCLILGLFISILILDIDNCHEVITCHFNSALGQIILRQRNIFSQGVIELPLSDIETVKIT</sequence>
<dbReference type="AlphaFoldDB" id="D7E4H0"/>
<dbReference type="KEGG" id="naz:Aazo_1535"/>
<organism evidence="1 2">
    <name type="scientific">Nostoc azollae (strain 0708)</name>
    <name type="common">Anabaena azollae (strain 0708)</name>
    <dbReference type="NCBI Taxonomy" id="551115"/>
    <lineage>
        <taxon>Bacteria</taxon>
        <taxon>Bacillati</taxon>
        <taxon>Cyanobacteriota</taxon>
        <taxon>Cyanophyceae</taxon>
        <taxon>Nostocales</taxon>
        <taxon>Nostocaceae</taxon>
        <taxon>Trichormus</taxon>
    </lineage>
</organism>